<dbReference type="PANTHER" id="PTHR30069">
    <property type="entry name" value="TONB-DEPENDENT OUTER MEMBRANE RECEPTOR"/>
    <property type="match status" value="1"/>
</dbReference>
<keyword evidence="2 10" id="KW-0813">Transport</keyword>
<keyword evidence="8 10" id="KW-0472">Membrane</keyword>
<evidence type="ECO:0000256" key="8">
    <source>
        <dbReference type="ARBA" id="ARBA00023136"/>
    </source>
</evidence>
<evidence type="ECO:0000256" key="7">
    <source>
        <dbReference type="ARBA" id="ARBA00023077"/>
    </source>
</evidence>
<dbReference type="Proteomes" id="UP000597507">
    <property type="component" value="Unassembled WGS sequence"/>
</dbReference>
<evidence type="ECO:0000256" key="4">
    <source>
        <dbReference type="ARBA" id="ARBA00022692"/>
    </source>
</evidence>
<dbReference type="PROSITE" id="PS52016">
    <property type="entry name" value="TONB_DEPENDENT_REC_3"/>
    <property type="match status" value="1"/>
</dbReference>
<dbReference type="GO" id="GO:0009279">
    <property type="term" value="C:cell outer membrane"/>
    <property type="evidence" value="ECO:0007669"/>
    <property type="project" value="UniProtKB-SubCell"/>
</dbReference>
<sequence>MRRLFPLVTLSLLAAPAAARAQEAPAAPTLPETVVTGTRAPLAAARIPAAVTVITRQDIDERGYQSLAEALAAAPGLHLVQVGGLGQQASAFLRGAASRHVRVLLDGVPIEDPSDPNGAFNFGNDLLGDIERIEVVRGPASALYGSGAIGGVVNLITRRAPPGRAFAPFGEIAGGTQRTLRGTVGAAGESGGLDWMLAGQALSTRGFNATAPRFLSSLGERDGLHAAAFTARLGATPIEGTRFEALLRWRENVFGLDDVPRDDPNYSGSDRRWIGWMRGETRLLDGRWTTGLRLAATHDRRRYVNLPDAGSPASTYDLYRGERVVLDWANTVRLGGFGPVSDALLAFGVAEERERVDSASGSPFFRTTVNASQRSLAGHGGLQFRLFDRLDLSAGLRHDAPEGFDGATSWQVGGVLALPEIATRLRASAGTAFKAPSLFQRFGVIGTFFRGNPDLRPERSLAWEAGAETDLLDGFATVSALYFESRVRDLINFDAAFRTLENVDRARIRGAELGLTLSPAPWLSATLAWAITDARDAATGERLPRRPEHVVGVTARIAPLPRLVIAPEILLTGRSREAPFASYADDGTPFPTARSNPAGVVANLTASWRWSDAATLFVEGRNLGNSRFEPANGFVVPGRSLLLGVRLGL</sequence>
<evidence type="ECO:0000256" key="3">
    <source>
        <dbReference type="ARBA" id="ARBA00022452"/>
    </source>
</evidence>
<dbReference type="InterPro" id="IPR036942">
    <property type="entry name" value="Beta-barrel_TonB_sf"/>
</dbReference>
<dbReference type="RefSeq" id="WP_188898608.1">
    <property type="nucleotide sequence ID" value="NZ_BMKS01000002.1"/>
</dbReference>
<dbReference type="GO" id="GO:0015889">
    <property type="term" value="P:cobalamin transport"/>
    <property type="evidence" value="ECO:0007669"/>
    <property type="project" value="TreeGrafter"/>
</dbReference>
<dbReference type="Pfam" id="PF00593">
    <property type="entry name" value="TonB_dep_Rec_b-barrel"/>
    <property type="match status" value="1"/>
</dbReference>
<evidence type="ECO:0000259" key="14">
    <source>
        <dbReference type="Pfam" id="PF07715"/>
    </source>
</evidence>
<keyword evidence="6" id="KW-0406">Ion transport</keyword>
<dbReference type="AlphaFoldDB" id="A0A8J2Z8W4"/>
<proteinExistence type="inferred from homology"/>
<dbReference type="GO" id="GO:0006811">
    <property type="term" value="P:monoatomic ion transport"/>
    <property type="evidence" value="ECO:0007669"/>
    <property type="project" value="UniProtKB-KW"/>
</dbReference>
<keyword evidence="3 10" id="KW-1134">Transmembrane beta strand</keyword>
<comment type="caution">
    <text evidence="15">The sequence shown here is derived from an EMBL/GenBank/DDBJ whole genome shotgun (WGS) entry which is preliminary data.</text>
</comment>
<comment type="subcellular location">
    <subcellularLocation>
        <location evidence="1 10">Cell outer membrane</location>
        <topology evidence="1 10">Multi-pass membrane protein</topology>
    </subcellularLocation>
</comment>
<reference evidence="15 16" key="1">
    <citation type="journal article" date="2014" name="Int. J. Syst. Evol. Microbiol.">
        <title>Complete genome sequence of Corynebacterium casei LMG S-19264T (=DSM 44701T), isolated from a smear-ripened cheese.</title>
        <authorList>
            <consortium name="US DOE Joint Genome Institute (JGI-PGF)"/>
            <person name="Walter F."/>
            <person name="Albersmeier A."/>
            <person name="Kalinowski J."/>
            <person name="Ruckert C."/>
        </authorList>
    </citation>
    <scope>NUCLEOTIDE SEQUENCE [LARGE SCALE GENOMIC DNA]</scope>
    <source>
        <strain evidence="15 16">CGMCC 1.16330</strain>
    </source>
</reference>
<dbReference type="InterPro" id="IPR039426">
    <property type="entry name" value="TonB-dep_rcpt-like"/>
</dbReference>
<protein>
    <submittedName>
        <fullName evidence="15">TonB-dependent receptor</fullName>
    </submittedName>
</protein>
<dbReference type="Gene3D" id="2.40.170.20">
    <property type="entry name" value="TonB-dependent receptor, beta-barrel domain"/>
    <property type="match status" value="1"/>
</dbReference>
<comment type="similarity">
    <text evidence="10 11">Belongs to the TonB-dependent receptor family.</text>
</comment>
<feature type="signal peptide" evidence="12">
    <location>
        <begin position="1"/>
        <end position="21"/>
    </location>
</feature>
<evidence type="ECO:0000256" key="5">
    <source>
        <dbReference type="ARBA" id="ARBA00022729"/>
    </source>
</evidence>
<evidence type="ECO:0000256" key="9">
    <source>
        <dbReference type="ARBA" id="ARBA00023237"/>
    </source>
</evidence>
<dbReference type="Pfam" id="PF07715">
    <property type="entry name" value="Plug"/>
    <property type="match status" value="1"/>
</dbReference>
<feature type="chain" id="PRO_5035281174" evidence="12">
    <location>
        <begin position="22"/>
        <end position="649"/>
    </location>
</feature>
<dbReference type="Gene3D" id="2.170.130.10">
    <property type="entry name" value="TonB-dependent receptor, plug domain"/>
    <property type="match status" value="1"/>
</dbReference>
<dbReference type="InterPro" id="IPR000531">
    <property type="entry name" value="Beta-barrel_TonB"/>
</dbReference>
<name>A0A8J2Z8W4_9PROT</name>
<evidence type="ECO:0000256" key="11">
    <source>
        <dbReference type="RuleBase" id="RU003357"/>
    </source>
</evidence>
<evidence type="ECO:0000256" key="2">
    <source>
        <dbReference type="ARBA" id="ARBA00022448"/>
    </source>
</evidence>
<evidence type="ECO:0000256" key="12">
    <source>
        <dbReference type="SAM" id="SignalP"/>
    </source>
</evidence>
<dbReference type="SUPFAM" id="SSF56935">
    <property type="entry name" value="Porins"/>
    <property type="match status" value="1"/>
</dbReference>
<dbReference type="InterPro" id="IPR012910">
    <property type="entry name" value="Plug_dom"/>
</dbReference>
<keyword evidence="16" id="KW-1185">Reference proteome</keyword>
<accession>A0A8J2Z8W4</accession>
<evidence type="ECO:0000313" key="15">
    <source>
        <dbReference type="EMBL" id="GGG21769.1"/>
    </source>
</evidence>
<evidence type="ECO:0000256" key="6">
    <source>
        <dbReference type="ARBA" id="ARBA00023065"/>
    </source>
</evidence>
<dbReference type="InterPro" id="IPR037066">
    <property type="entry name" value="Plug_dom_sf"/>
</dbReference>
<keyword evidence="5 12" id="KW-0732">Signal</keyword>
<feature type="domain" description="TonB-dependent receptor-like beta-barrel" evidence="13">
    <location>
        <begin position="260"/>
        <end position="623"/>
    </location>
</feature>
<gene>
    <name evidence="15" type="ORF">GCM10010964_07440</name>
</gene>
<keyword evidence="4 10" id="KW-0812">Transmembrane</keyword>
<feature type="domain" description="TonB-dependent receptor plug" evidence="14">
    <location>
        <begin position="46"/>
        <end position="152"/>
    </location>
</feature>
<dbReference type="PANTHER" id="PTHR30069:SF53">
    <property type="entry name" value="COLICIN I RECEPTOR-RELATED"/>
    <property type="match status" value="1"/>
</dbReference>
<organism evidence="15 16">
    <name type="scientific">Caldovatus sediminis</name>
    <dbReference type="NCBI Taxonomy" id="2041189"/>
    <lineage>
        <taxon>Bacteria</taxon>
        <taxon>Pseudomonadati</taxon>
        <taxon>Pseudomonadota</taxon>
        <taxon>Alphaproteobacteria</taxon>
        <taxon>Acetobacterales</taxon>
        <taxon>Roseomonadaceae</taxon>
        <taxon>Caldovatus</taxon>
    </lineage>
</organism>
<keyword evidence="7 11" id="KW-0798">TonB box</keyword>
<evidence type="ECO:0000256" key="10">
    <source>
        <dbReference type="PROSITE-ProRule" id="PRU01360"/>
    </source>
</evidence>
<evidence type="ECO:0000259" key="13">
    <source>
        <dbReference type="Pfam" id="PF00593"/>
    </source>
</evidence>
<evidence type="ECO:0000313" key="16">
    <source>
        <dbReference type="Proteomes" id="UP000597507"/>
    </source>
</evidence>
<dbReference type="CDD" id="cd01347">
    <property type="entry name" value="ligand_gated_channel"/>
    <property type="match status" value="1"/>
</dbReference>
<keyword evidence="9 10" id="KW-0998">Cell outer membrane</keyword>
<keyword evidence="15" id="KW-0675">Receptor</keyword>
<evidence type="ECO:0000256" key="1">
    <source>
        <dbReference type="ARBA" id="ARBA00004571"/>
    </source>
</evidence>
<dbReference type="EMBL" id="BMKS01000002">
    <property type="protein sequence ID" value="GGG21769.1"/>
    <property type="molecule type" value="Genomic_DNA"/>
</dbReference>